<evidence type="ECO:0000256" key="1">
    <source>
        <dbReference type="ARBA" id="ARBA00009865"/>
    </source>
</evidence>
<evidence type="ECO:0000256" key="6">
    <source>
        <dbReference type="RuleBase" id="RU361187"/>
    </source>
</evidence>
<dbReference type="InterPro" id="IPR006710">
    <property type="entry name" value="Glyco_hydro_43"/>
</dbReference>
<evidence type="ECO:0000313" key="9">
    <source>
        <dbReference type="Proteomes" id="UP000059188"/>
    </source>
</evidence>
<keyword evidence="9" id="KW-1185">Reference proteome</keyword>
<dbReference type="EC" id="3.2.1.55" evidence="8"/>
<evidence type="ECO:0000256" key="3">
    <source>
        <dbReference type="ARBA" id="ARBA00023295"/>
    </source>
</evidence>
<keyword evidence="3 6" id="KW-0326">Glycosidase</keyword>
<dbReference type="GO" id="GO:0046556">
    <property type="term" value="F:alpha-L-arabinofuranosidase activity"/>
    <property type="evidence" value="ECO:0007669"/>
    <property type="project" value="UniProtKB-EC"/>
</dbReference>
<feature type="active site" description="Proton donor" evidence="4">
    <location>
        <position position="239"/>
    </location>
</feature>
<dbReference type="PANTHER" id="PTHR42812">
    <property type="entry name" value="BETA-XYLOSIDASE"/>
    <property type="match status" value="1"/>
</dbReference>
<dbReference type="CDD" id="cd18617">
    <property type="entry name" value="GH43_XynB-like"/>
    <property type="match status" value="1"/>
</dbReference>
<gene>
    <name evidence="8" type="primary">xylB</name>
    <name evidence="8" type="ORF">RSOLAG1IB_03938</name>
</gene>
<keyword evidence="2 6" id="KW-0378">Hydrolase</keyword>
<dbReference type="EMBL" id="LN679104">
    <property type="protein sequence ID" value="CEL60699.1"/>
    <property type="molecule type" value="Genomic_DNA"/>
</dbReference>
<dbReference type="AlphaFoldDB" id="A0A0B7FV05"/>
<evidence type="ECO:0000313" key="8">
    <source>
        <dbReference type="EMBL" id="CEL60699.1"/>
    </source>
</evidence>
<feature type="active site" description="Proton acceptor" evidence="4">
    <location>
        <position position="38"/>
    </location>
</feature>
<feature type="domain" description="Beta-xylosidase C-terminal Concanavalin A-like" evidence="7">
    <location>
        <begin position="376"/>
        <end position="574"/>
    </location>
</feature>
<comment type="similarity">
    <text evidence="1 6">Belongs to the glycosyl hydrolase 43 family.</text>
</comment>
<dbReference type="Gene3D" id="2.115.10.20">
    <property type="entry name" value="Glycosyl hydrolase domain, family 43"/>
    <property type="match status" value="1"/>
</dbReference>
<accession>A0A0B7FV05</accession>
<dbReference type="GO" id="GO:0005975">
    <property type="term" value="P:carbohydrate metabolic process"/>
    <property type="evidence" value="ECO:0007669"/>
    <property type="project" value="InterPro"/>
</dbReference>
<dbReference type="Gene3D" id="2.60.120.200">
    <property type="match status" value="1"/>
</dbReference>
<dbReference type="InterPro" id="IPR013320">
    <property type="entry name" value="ConA-like_dom_sf"/>
</dbReference>
<feature type="site" description="Important for catalytic activity, responsible for pKa modulation of the active site Glu and correct orientation of both the proton donor and substrate" evidence="5">
    <location>
        <position position="156"/>
    </location>
</feature>
<evidence type="ECO:0000259" key="7">
    <source>
        <dbReference type="Pfam" id="PF17851"/>
    </source>
</evidence>
<dbReference type="InterPro" id="IPR023296">
    <property type="entry name" value="Glyco_hydro_beta-prop_sf"/>
</dbReference>
<dbReference type="Pfam" id="PF04616">
    <property type="entry name" value="Glyco_hydro_43"/>
    <property type="match status" value="2"/>
</dbReference>
<dbReference type="PANTHER" id="PTHR42812:SF16">
    <property type="entry name" value="HYDROLASE, PUTATIVE (AFU_ORTHOLOGUE AFUA_7G06110)-RELATED"/>
    <property type="match status" value="1"/>
</dbReference>
<evidence type="ECO:0000256" key="5">
    <source>
        <dbReference type="PIRSR" id="PIRSR606710-2"/>
    </source>
</evidence>
<dbReference type="InterPro" id="IPR051795">
    <property type="entry name" value="Glycosyl_Hydrlase_43"/>
</dbReference>
<protein>
    <submittedName>
        <fullName evidence="8">Alpha-N-arabinofuranosidase</fullName>
        <ecNumber evidence="8">3.2.1.55</ecNumber>
    </submittedName>
</protein>
<sequence length="578" mass="65075">MYQLKSPISAIGNACYALSLLGLAFGYKNPIIPGFNPDPDILRTGDDYFIATSTFEFFPGIPIYHSKDLVNWTTIGHAYNRPSQLNMRGTAPSAGLWAPTLRYNKGYYYLSTTWYDIIQNPDNTTRIPRSMYVRTKDIFDETQWSDPVYIDQWGFDPDLFFDDDGKVNKNSILSAFVCAERWLIQVYTTTAIDAKRFGHPDAGKFSLYTAEIDIETGDSLTESVLNFNSPLEPNSRLAEGSHIYKFNGTYYLLVAEAGTNIGHRVTNYRSTVGPFGPWEANPHNPLVYNGRNTSLPILSTGHGGIVQTPEGDWYATFLGTRPQNPENSSGRAQLGRETFLAPLKWLDDGWFTINDGKDITFDMPGLYDLEVPKVWKDEFKGKFTDKNYYTVRTPYKSFHAFPKDGGIDIRGNIYNLSDRETAACFFRKQTEISTTFSTKLKFKPTSPRHEAGITIYLSIFFHDEIGLTINPSTNKTAIFTKTRTGDLAVETNTFVDLPDGTDEASLYIEAKPDKYSFGYAIGTDAPKYLTSVSNKWLASKIDGWSGNFVGTHFGFYATSNGLPMLQKAHFSHIQTERP</sequence>
<dbReference type="Proteomes" id="UP000059188">
    <property type="component" value="Unassembled WGS sequence"/>
</dbReference>
<dbReference type="Pfam" id="PF17851">
    <property type="entry name" value="GH43_C2"/>
    <property type="match status" value="1"/>
</dbReference>
<dbReference type="SUPFAM" id="SSF49899">
    <property type="entry name" value="Concanavalin A-like lectins/glucanases"/>
    <property type="match status" value="1"/>
</dbReference>
<name>A0A0B7FV05_THACB</name>
<evidence type="ECO:0000256" key="2">
    <source>
        <dbReference type="ARBA" id="ARBA00022801"/>
    </source>
</evidence>
<proteinExistence type="inferred from homology"/>
<dbReference type="STRING" id="1108050.A0A0B7FV05"/>
<dbReference type="InterPro" id="IPR041542">
    <property type="entry name" value="GH43_C2"/>
</dbReference>
<dbReference type="SUPFAM" id="SSF75005">
    <property type="entry name" value="Arabinanase/levansucrase/invertase"/>
    <property type="match status" value="1"/>
</dbReference>
<organism evidence="8 9">
    <name type="scientific">Thanatephorus cucumeris (strain AG1-IB / isolate 7/3/14)</name>
    <name type="common">Lettuce bottom rot fungus</name>
    <name type="synonym">Rhizoctonia solani</name>
    <dbReference type="NCBI Taxonomy" id="1108050"/>
    <lineage>
        <taxon>Eukaryota</taxon>
        <taxon>Fungi</taxon>
        <taxon>Dikarya</taxon>
        <taxon>Basidiomycota</taxon>
        <taxon>Agaricomycotina</taxon>
        <taxon>Agaricomycetes</taxon>
        <taxon>Cantharellales</taxon>
        <taxon>Ceratobasidiaceae</taxon>
        <taxon>Rhizoctonia</taxon>
        <taxon>Rhizoctonia solani AG-1</taxon>
    </lineage>
</organism>
<reference evidence="8 9" key="1">
    <citation type="submission" date="2014-11" db="EMBL/GenBank/DDBJ databases">
        <authorList>
            <person name="Wibberg Daniel"/>
        </authorList>
    </citation>
    <scope>NUCLEOTIDE SEQUENCE [LARGE SCALE GENOMIC DNA]</scope>
    <source>
        <strain evidence="8">Rhizoctonia solani AG1-IB 7/3/14</strain>
    </source>
</reference>
<dbReference type="OrthoDB" id="2139957at2759"/>
<evidence type="ECO:0000256" key="4">
    <source>
        <dbReference type="PIRSR" id="PIRSR606710-1"/>
    </source>
</evidence>